<dbReference type="Gene3D" id="3.40.50.300">
    <property type="entry name" value="P-loop containing nucleotide triphosphate hydrolases"/>
    <property type="match status" value="1"/>
</dbReference>
<accession>A0ABR3GFX5</accession>
<dbReference type="InterPro" id="IPR041679">
    <property type="entry name" value="DNA2/NAM7-like_C"/>
</dbReference>
<feature type="domain" description="DNA2/NAM7 helicase-like C-terminal" evidence="1">
    <location>
        <begin position="10"/>
        <end position="192"/>
    </location>
</feature>
<evidence type="ECO:0000259" key="1">
    <source>
        <dbReference type="Pfam" id="PF13087"/>
    </source>
</evidence>
<dbReference type="Pfam" id="PF13087">
    <property type="entry name" value="AAA_12"/>
    <property type="match status" value="1"/>
</dbReference>
<dbReference type="Proteomes" id="UP001447188">
    <property type="component" value="Unassembled WGS sequence"/>
</dbReference>
<evidence type="ECO:0000313" key="3">
    <source>
        <dbReference type="Proteomes" id="UP001447188"/>
    </source>
</evidence>
<evidence type="ECO:0000313" key="2">
    <source>
        <dbReference type="EMBL" id="KAL0634647.1"/>
    </source>
</evidence>
<keyword evidence="3" id="KW-1185">Reference proteome</keyword>
<protein>
    <recommendedName>
        <fullName evidence="1">DNA2/NAM7 helicase-like C-terminal domain-containing protein</fullName>
    </recommendedName>
</protein>
<dbReference type="InterPro" id="IPR047187">
    <property type="entry name" value="SF1_C_Upf1"/>
</dbReference>
<gene>
    <name evidence="2" type="ORF">Q9L58_006442</name>
</gene>
<proteinExistence type="predicted"/>
<name>A0ABR3GFX5_9PEZI</name>
<dbReference type="PANTHER" id="PTHR10887:SF322">
    <property type="entry name" value="HELICASE MOV-10"/>
    <property type="match status" value="1"/>
</dbReference>
<dbReference type="InterPro" id="IPR027417">
    <property type="entry name" value="P-loop_NTPase"/>
</dbReference>
<organism evidence="2 3">
    <name type="scientific">Discina gigas</name>
    <dbReference type="NCBI Taxonomy" id="1032678"/>
    <lineage>
        <taxon>Eukaryota</taxon>
        <taxon>Fungi</taxon>
        <taxon>Dikarya</taxon>
        <taxon>Ascomycota</taxon>
        <taxon>Pezizomycotina</taxon>
        <taxon>Pezizomycetes</taxon>
        <taxon>Pezizales</taxon>
        <taxon>Discinaceae</taxon>
        <taxon>Discina</taxon>
    </lineage>
</organism>
<reference evidence="2 3" key="1">
    <citation type="submission" date="2024-02" db="EMBL/GenBank/DDBJ databases">
        <title>Discinaceae phylogenomics.</title>
        <authorList>
            <person name="Dirks A.C."/>
            <person name="James T.Y."/>
        </authorList>
    </citation>
    <scope>NUCLEOTIDE SEQUENCE [LARGE SCALE GENOMIC DNA]</scope>
    <source>
        <strain evidence="2 3">ACD0624</strain>
    </source>
</reference>
<dbReference type="InterPro" id="IPR045055">
    <property type="entry name" value="DNA2/NAM7-like"/>
</dbReference>
<dbReference type="SUPFAM" id="SSF52540">
    <property type="entry name" value="P-loop containing nucleoside triphosphate hydrolases"/>
    <property type="match status" value="1"/>
</dbReference>
<dbReference type="CDD" id="cd18808">
    <property type="entry name" value="SF1_C_Upf1"/>
    <property type="match status" value="1"/>
</dbReference>
<dbReference type="EMBL" id="JBBBZM010000089">
    <property type="protein sequence ID" value="KAL0634647.1"/>
    <property type="molecule type" value="Genomic_DNA"/>
</dbReference>
<comment type="caution">
    <text evidence="2">The sequence shown here is derived from an EMBL/GenBank/DDBJ whole genome shotgun (WGS) entry which is preliminary data.</text>
</comment>
<sequence>MHPYLRPPFTNLIRNYRSHPAILAVPSALFYHDTLVPEATNTEYLEGWAGWKGRRGVPIKFCLNGGQDEWHEEGVSFYNLREIKIACNIAKDLVASGLIQPHEIAIMAQFREQIKRLRRALRSSTYNLRDVNVGAVEIYQGSEHKFVIICTTRSRERFLEGDLDRGLGVVFENRRVCVAMTRAKQGLIVVGNPWILGKDPVWRAWMGFAWRHDAVEKDPFEEVENSRAQVDAAEATSPPLMPDGSQTSVVVNGSGKQAELKVNFWQPPEDERETPQYISRLETAMVYKARATNGYGGMLSGINGGFDEDDPMWTAGIVAEEAVRGGANVGK</sequence>
<dbReference type="PANTHER" id="PTHR10887">
    <property type="entry name" value="DNA2/NAM7 HELICASE FAMILY"/>
    <property type="match status" value="1"/>
</dbReference>